<dbReference type="InterPro" id="IPR023809">
    <property type="entry name" value="Thiopep_bacteriocin_synth_dom"/>
</dbReference>
<proteinExistence type="predicted"/>
<feature type="domain" description="Thiopeptide-type bacteriocin biosynthesis" evidence="1">
    <location>
        <begin position="48"/>
        <end position="310"/>
    </location>
</feature>
<name>A0ABY2DLN9_9ACTN</name>
<dbReference type="Pfam" id="PF14028">
    <property type="entry name" value="Lant_dehydr_C"/>
    <property type="match status" value="1"/>
</dbReference>
<evidence type="ECO:0000313" key="2">
    <source>
        <dbReference type="EMBL" id="TDC02239.1"/>
    </source>
</evidence>
<dbReference type="EMBL" id="SMKE01000014">
    <property type="protein sequence ID" value="TDC02239.1"/>
    <property type="molecule type" value="Genomic_DNA"/>
</dbReference>
<dbReference type="NCBIfam" id="TIGR03891">
    <property type="entry name" value="thiopep_ocin"/>
    <property type="match status" value="1"/>
</dbReference>
<organism evidence="2 3">
    <name type="scientific">Micromonospora fluostatini</name>
    <dbReference type="NCBI Taxonomy" id="1629071"/>
    <lineage>
        <taxon>Bacteria</taxon>
        <taxon>Bacillati</taxon>
        <taxon>Actinomycetota</taxon>
        <taxon>Actinomycetes</taxon>
        <taxon>Micromonosporales</taxon>
        <taxon>Micromonosporaceae</taxon>
        <taxon>Micromonospora</taxon>
    </lineage>
</organism>
<dbReference type="Proteomes" id="UP000295626">
    <property type="component" value="Unassembled WGS sequence"/>
</dbReference>
<sequence length="327" mass="36361">MLALLAGTPPQLAADRASVPVAELTELAERYQAAGRAAIASDPAATDWHQVEIEFPDRYTAERTVATQVAPRLRQAEDQGFLTSWWYIRKTPHWRLRLRTNESPARMRAFVTQMLDELTSKQLLVAWSPGIYEPESCAFGGTEGMELAHRLFHADSAHALAYLRHSGTQPDPQSPLLGRRELSVLLCSALLRATGQDWHEQADVWQRVTRMRPLDTKVPRNRLLGMAGQVHRLLALDIERTAGSIDGQDPLAPARPWFGAMTEGGVALRSLARTGLLRRGLRDVLAHHVIFHWNRLGLTTTVQALLAHAATVTMLDTAVDDTAGTRW</sequence>
<evidence type="ECO:0000259" key="1">
    <source>
        <dbReference type="Pfam" id="PF14028"/>
    </source>
</evidence>
<gene>
    <name evidence="2" type="ORF">E1091_01180</name>
</gene>
<reference evidence="2 3" key="1">
    <citation type="submission" date="2019-02" db="EMBL/GenBank/DDBJ databases">
        <title>Draft genome sequences of novel Actinobacteria.</title>
        <authorList>
            <person name="Sahin N."/>
            <person name="Ay H."/>
            <person name="Saygin H."/>
        </authorList>
    </citation>
    <scope>NUCLEOTIDE SEQUENCE [LARGE SCALE GENOMIC DNA]</scope>
    <source>
        <strain evidence="2 3">JCM 30529</strain>
    </source>
</reference>
<protein>
    <recommendedName>
        <fullName evidence="1">Thiopeptide-type bacteriocin biosynthesis domain-containing protein</fullName>
    </recommendedName>
</protein>
<evidence type="ECO:0000313" key="3">
    <source>
        <dbReference type="Proteomes" id="UP000295626"/>
    </source>
</evidence>
<comment type="caution">
    <text evidence="2">The sequence shown here is derived from an EMBL/GenBank/DDBJ whole genome shotgun (WGS) entry which is preliminary data.</text>
</comment>
<accession>A0ABY2DLN9</accession>
<keyword evidence="3" id="KW-1185">Reference proteome</keyword>